<keyword evidence="4" id="KW-1185">Reference proteome</keyword>
<feature type="domain" description="Transposase IS116/IS110/IS902 C-terminal" evidence="2">
    <location>
        <begin position="277"/>
        <end position="363"/>
    </location>
</feature>
<feature type="domain" description="Transposase IS110-like N-terminal" evidence="1">
    <location>
        <begin position="6"/>
        <end position="162"/>
    </location>
</feature>
<sequence length="402" mass="45528">MNMNAVGIDVSKGKSMIAIIRPYGEIVSLPFEIRHTSNEISSLIAQIQSIDGESRIVMEHTGRYYEPLARELSQANLFVSAINPKLIKDFGDTSLRKVKSDKADAIKIARYALDSWNDLKQYSLMDEIRNQLKTMNRQFGFYMKHKTAMKNNFIAILDQTYPGVNTYFNSPARDDGSQKWVDFATAYWHVDCVLKMSLHAFTVHYQKWCKRNKYNFSQLKAEEIYGAAKELVPVLPKDHLTKLIVKQAVDQLNITSKTVESLRTLMNETASKLPEYSIVMGMKGVGSSLGPQLIAEIGDVTRFTHKGALTAFAGVDPGVNQSGTYEQKSVHTSKRGSSSLRKTLFQVMDALIKTKPQDDAVYQFLDKKRAQGKPYYVYMTAGANKFLRIYYGRVKEYLLSLS</sequence>
<dbReference type="Pfam" id="PF02371">
    <property type="entry name" value="Transposase_20"/>
    <property type="match status" value="1"/>
</dbReference>
<evidence type="ECO:0000259" key="1">
    <source>
        <dbReference type="Pfam" id="PF01548"/>
    </source>
</evidence>
<dbReference type="PANTHER" id="PTHR33055:SF3">
    <property type="entry name" value="PUTATIVE TRANSPOSASE FOR IS117-RELATED"/>
    <property type="match status" value="1"/>
</dbReference>
<proteinExistence type="predicted"/>
<dbReference type="InterPro" id="IPR003346">
    <property type="entry name" value="Transposase_20"/>
</dbReference>
<dbReference type="Pfam" id="PF01548">
    <property type="entry name" value="DEDD_Tnp_IS110"/>
    <property type="match status" value="1"/>
</dbReference>
<evidence type="ECO:0000313" key="4">
    <source>
        <dbReference type="Proteomes" id="UP000603234"/>
    </source>
</evidence>
<name>A0ABR6WS05_9FIRM</name>
<accession>A0ABR6WS05</accession>
<comment type="caution">
    <text evidence="3">The sequence shown here is derived from an EMBL/GenBank/DDBJ whole genome shotgun (WGS) entry which is preliminary data.</text>
</comment>
<reference evidence="3 4" key="1">
    <citation type="journal article" date="2020" name="mSystems">
        <title>Defining Genomic and Predicted Metabolic Features of the Acetobacterium Genus.</title>
        <authorList>
            <person name="Ross D.E."/>
            <person name="Marshall C.W."/>
            <person name="Gulliver D."/>
            <person name="May H.D."/>
            <person name="Norman R.S."/>
        </authorList>
    </citation>
    <scope>NUCLEOTIDE SEQUENCE [LARGE SCALE GENOMIC DNA]</scope>
    <source>
        <strain evidence="3 4">DSM 8238</strain>
    </source>
</reference>
<protein>
    <submittedName>
        <fullName evidence="3">IS110 family transposase</fullName>
    </submittedName>
</protein>
<dbReference type="InterPro" id="IPR002525">
    <property type="entry name" value="Transp_IS110-like_N"/>
</dbReference>
<evidence type="ECO:0000259" key="2">
    <source>
        <dbReference type="Pfam" id="PF02371"/>
    </source>
</evidence>
<gene>
    <name evidence="3" type="ORF">GH808_02955</name>
</gene>
<organism evidence="3 4">
    <name type="scientific">Acetobacterium fimetarium</name>
    <dbReference type="NCBI Taxonomy" id="52691"/>
    <lineage>
        <taxon>Bacteria</taxon>
        <taxon>Bacillati</taxon>
        <taxon>Bacillota</taxon>
        <taxon>Clostridia</taxon>
        <taxon>Eubacteriales</taxon>
        <taxon>Eubacteriaceae</taxon>
        <taxon>Acetobacterium</taxon>
    </lineage>
</organism>
<dbReference type="NCBIfam" id="NF033542">
    <property type="entry name" value="transpos_IS110"/>
    <property type="match status" value="1"/>
</dbReference>
<dbReference type="EMBL" id="WJBC01000003">
    <property type="protein sequence ID" value="MBC3803397.1"/>
    <property type="molecule type" value="Genomic_DNA"/>
</dbReference>
<dbReference type="Proteomes" id="UP000603234">
    <property type="component" value="Unassembled WGS sequence"/>
</dbReference>
<evidence type="ECO:0000313" key="3">
    <source>
        <dbReference type="EMBL" id="MBC3803397.1"/>
    </source>
</evidence>
<dbReference type="PANTHER" id="PTHR33055">
    <property type="entry name" value="TRANSPOSASE FOR INSERTION SEQUENCE ELEMENT IS1111A"/>
    <property type="match status" value="1"/>
</dbReference>
<dbReference type="InterPro" id="IPR047650">
    <property type="entry name" value="Transpos_IS110"/>
</dbReference>